<dbReference type="InterPro" id="IPR000845">
    <property type="entry name" value="Nucleoside_phosphorylase_d"/>
</dbReference>
<keyword evidence="1" id="KW-0677">Repeat</keyword>
<evidence type="ECO:0000313" key="6">
    <source>
        <dbReference type="EMBL" id="KAK6342185.1"/>
    </source>
</evidence>
<dbReference type="SUPFAM" id="SSF53167">
    <property type="entry name" value="Purine and uridine phosphorylases"/>
    <property type="match status" value="1"/>
</dbReference>
<dbReference type="PROSITE" id="PS50294">
    <property type="entry name" value="WD_REPEATS_REGION"/>
    <property type="match status" value="1"/>
</dbReference>
<dbReference type="Pfam" id="PF01048">
    <property type="entry name" value="PNP_UDP_1"/>
    <property type="match status" value="1"/>
</dbReference>
<dbReference type="PANTHER" id="PTHR46082:SF11">
    <property type="entry name" value="AAA+ ATPASE DOMAIN-CONTAINING PROTEIN-RELATED"/>
    <property type="match status" value="1"/>
</dbReference>
<keyword evidence="4" id="KW-0812">Transmembrane</keyword>
<name>A0AAV9UIB9_9PEZI</name>
<organism evidence="6 7">
    <name type="scientific">Orbilia blumenaviensis</name>
    <dbReference type="NCBI Taxonomy" id="1796055"/>
    <lineage>
        <taxon>Eukaryota</taxon>
        <taxon>Fungi</taxon>
        <taxon>Dikarya</taxon>
        <taxon>Ascomycota</taxon>
        <taxon>Pezizomycotina</taxon>
        <taxon>Orbiliomycetes</taxon>
        <taxon>Orbiliales</taxon>
        <taxon>Orbiliaceae</taxon>
        <taxon>Orbilia</taxon>
    </lineage>
</organism>
<dbReference type="GO" id="GO:0003824">
    <property type="term" value="F:catalytic activity"/>
    <property type="evidence" value="ECO:0007669"/>
    <property type="project" value="InterPro"/>
</dbReference>
<keyword evidence="4" id="KW-0472">Membrane</keyword>
<dbReference type="Gene3D" id="3.40.50.1580">
    <property type="entry name" value="Nucleoside phosphorylase domain"/>
    <property type="match status" value="1"/>
</dbReference>
<dbReference type="GO" id="GO:0009116">
    <property type="term" value="P:nucleoside metabolic process"/>
    <property type="evidence" value="ECO:0007669"/>
    <property type="project" value="InterPro"/>
</dbReference>
<dbReference type="Gene3D" id="2.130.10.10">
    <property type="entry name" value="YVTN repeat-like/Quinoprotein amine dehydrogenase"/>
    <property type="match status" value="4"/>
</dbReference>
<keyword evidence="4" id="KW-1133">Transmembrane helix</keyword>
<dbReference type="PROSITE" id="PS50082">
    <property type="entry name" value="WD_REPEATS_2"/>
    <property type="match status" value="1"/>
</dbReference>
<feature type="domain" description="NACHT" evidence="5">
    <location>
        <begin position="413"/>
        <end position="563"/>
    </location>
</feature>
<comment type="caution">
    <text evidence="6">The sequence shown here is derived from an EMBL/GenBank/DDBJ whole genome shotgun (WGS) entry which is preliminary data.</text>
</comment>
<proteinExistence type="predicted"/>
<feature type="transmembrane region" description="Helical" evidence="4">
    <location>
        <begin position="57"/>
        <end position="80"/>
    </location>
</feature>
<reference evidence="6 7" key="1">
    <citation type="submission" date="2019-10" db="EMBL/GenBank/DDBJ databases">
        <authorList>
            <person name="Palmer J.M."/>
        </authorList>
    </citation>
    <scope>NUCLEOTIDE SEQUENCE [LARGE SCALE GENOMIC DNA]</scope>
    <source>
        <strain evidence="6 7">TWF730</strain>
    </source>
</reference>
<sequence>MPSSLENRDYTVGWICALPLELAAAVLMLDENHGKPQRQHHADKNIYRLGKIGEHNVAIACLPAGMYGIVSAATVASQMLSTFESIRFGLMVGIGGGIPSKENDIRLGDIVVSQPSGTSGGVIQYDFGKTIGGAIRGVELQRIGSLNKPPIILLNALANLQAEHEMDESKVPEILLAKLATKSKDVQTKYSHQGFPNDNLYLADYEHIEDNSTCESCDTSQRINRPARNTINPVVHYGIIASGSQVIKHGATRDRVRKELGSRVICFEMEAAGLMDNFPCLVIRGICDYADSHKNDCWQRYAAAVAAAYAKELLDTIPASEVGPIPLVVNVLQMVNKTHEKLIDVEHAVQEANHASQKAQSKALLDRLLYAEGASFGPHKQASGTCEECYPGTRVEVLEEINEWFQADAGEPSIFWLNGMAGTGKSTLARSITRSFETNNKLGASFFFDRAQSNFSSAQFFFRTIAFQLAHNIPDLGPLITKVIESNIEIHATSLENQFKYLILQPLSHLRADISNSTSLLKYAIVIDALDECKVEDAVNIIRMLSEIAPLKIAKIILTSRPDFPIRLSFGNIQGTYRNFVLTNFRPDTVKRDISIFFDVKLAKVREDWNLLDWPSEEQKQTLIDMATPLFIVAATIIRLLSDVYHNVEPDLLLSEILKSFTTIEGEKLTDLEKTYITVLNRLFGGLKINFAKRIIIEGFQKVIGTIINLASPLSASSLARLLGIRKDEVKTRLNNLHSVLNIPENDDEPIRLFHISFRDFLTGPTLKKLESQFWVDEIAQHKTIATACLERLSNLKQNICNLKSPGDHRATISREKIERCLPLDLQYACRYWVHHLKLAGYGIHDNDQVHDFLKKHFLHWFEALCILDKSPDLILQINALKSLLDARGGTEASQFIHDAHRFTLMNRPVADTTPLQLYSSALIFAPQESIVRKTFLYKVLDANHFKNLPLVEVKWDDLLQTLDPHDLIGYSKNPGLGGVSCYENPGLQVHVGLEFTPRGDRIATSAEHRRHFAITIYDSFTGAEVRTLSGHQGLVCAMAFSKDGRLLVSGSMDKTVRVWDSVTGALKFTLQGNEGDIKAVSFSSDEKSIISIASNDIMRWDSETGLPQQSRGHFAASSFAAFSLDRRLLVSTPAPNEVAVWICDSSGDLTLVPLPGSGIGDRALITLSQNGEMAAIASMTGHSCGANIKVYFIATGAVSHTLKLTRNRICALTFLPDGQLVGLIEEGGGLMTLQNLSAGSKLQVAPIEAEKYRRVVSPRNIALVAISPDGQFSVFVKGCVISVYISSTGIEVRKLKERSGIRPGTITYLAISQDNKRMALVAYGDVMIYNFETGEFIRNLGTLDPNLRQQSGVDLQFEVFQSMGPEDGSFYPILMGKSVWGHEVGYYLPDGRSTVVRFSRNGERVAAGRGSIVKVWESDTGQLLKTLKDQWRNLWELDFTLEGNLMVFGSDDTIKVFKVATEGSLGPFLNWAWDGRMESKIYAAAVSPNNALVAVSGSKILHVWNLITGNLQWSQKYMYSGRYAFAFSPDSKSIVVDYRGALSVHDSEKGNILREMGQYQFENGSYSKVVWSPDHNLIAAINRGGEVKLLDGAALESPNSLNTTDFMGLSLFISPKGERVVAMQAKTIELFDARSSTGATAYASVQNFDCTPYRWFSNETGCDQDIDRYQGLICHKYSIFFPDMFSAIIAADFNLPRTGQRYINVWDCEATEFQQLDLGTDSHPGLGAVPMKLSSDCKSLAVATTSNISIWDIHTEVASQSDIPPLNTSDTDKDTNLDHLYDQESNSDNWSRRRQDQPKFKIQALPLTEMEDSMAFSPNSKLFASVCWKHDLRRGNPIVKVWDITDEVLLRQWRVVGLGEARYDRVTLKFSLDGKLVFCYDSTTVNIQNIYSREKLRKLKHVETGIKAAALSPNNKLLAFYSKKLKKIIIQEVESEKILQEITWLWPLSELTFSTSGRQLKTNYGVVDIEHYDVDVPPSSQHIFHALAINGGWVYRNQERFLWLPHKYRPNENEFTIKGNTIVFYLKGRPLDFLEFTARDGGDDSI</sequence>
<dbReference type="InterPro" id="IPR007111">
    <property type="entry name" value="NACHT_NTPase"/>
</dbReference>
<dbReference type="EMBL" id="JAVHNS010000010">
    <property type="protein sequence ID" value="KAK6342185.1"/>
    <property type="molecule type" value="Genomic_DNA"/>
</dbReference>
<evidence type="ECO:0000256" key="1">
    <source>
        <dbReference type="ARBA" id="ARBA00022737"/>
    </source>
</evidence>
<dbReference type="InterPro" id="IPR001680">
    <property type="entry name" value="WD40_rpt"/>
</dbReference>
<dbReference type="SUPFAM" id="SSF52540">
    <property type="entry name" value="P-loop containing nucleoside triphosphate hydrolases"/>
    <property type="match status" value="1"/>
</dbReference>
<dbReference type="SMART" id="SM00320">
    <property type="entry name" value="WD40"/>
    <property type="match status" value="8"/>
</dbReference>
<dbReference type="InterPro" id="IPR035994">
    <property type="entry name" value="Nucleoside_phosphorylase_sf"/>
</dbReference>
<evidence type="ECO:0000256" key="3">
    <source>
        <dbReference type="SAM" id="MobiDB-lite"/>
    </source>
</evidence>
<feature type="repeat" description="WD" evidence="2">
    <location>
        <begin position="1029"/>
        <end position="1070"/>
    </location>
</feature>
<dbReference type="Gene3D" id="3.40.50.300">
    <property type="entry name" value="P-loop containing nucleotide triphosphate hydrolases"/>
    <property type="match status" value="1"/>
</dbReference>
<dbReference type="SUPFAM" id="SSF50978">
    <property type="entry name" value="WD40 repeat-like"/>
    <property type="match status" value="1"/>
</dbReference>
<evidence type="ECO:0000256" key="2">
    <source>
        <dbReference type="PROSITE-ProRule" id="PRU00221"/>
    </source>
</evidence>
<feature type="region of interest" description="Disordered" evidence="3">
    <location>
        <begin position="1763"/>
        <end position="1796"/>
    </location>
</feature>
<dbReference type="SUPFAM" id="SSF82171">
    <property type="entry name" value="DPP6 N-terminal domain-like"/>
    <property type="match status" value="1"/>
</dbReference>
<keyword evidence="7" id="KW-1185">Reference proteome</keyword>
<feature type="transmembrane region" description="Helical" evidence="4">
    <location>
        <begin position="12"/>
        <end position="29"/>
    </location>
</feature>
<dbReference type="Proteomes" id="UP001373714">
    <property type="component" value="Unassembled WGS sequence"/>
</dbReference>
<keyword evidence="2" id="KW-0853">WD repeat</keyword>
<dbReference type="InterPro" id="IPR053137">
    <property type="entry name" value="NLR-like"/>
</dbReference>
<evidence type="ECO:0000313" key="7">
    <source>
        <dbReference type="Proteomes" id="UP001373714"/>
    </source>
</evidence>
<protein>
    <recommendedName>
        <fullName evidence="5">NACHT domain-containing protein</fullName>
    </recommendedName>
</protein>
<dbReference type="PANTHER" id="PTHR46082">
    <property type="entry name" value="ATP/GTP-BINDING PROTEIN-RELATED"/>
    <property type="match status" value="1"/>
</dbReference>
<dbReference type="InterPro" id="IPR036322">
    <property type="entry name" value="WD40_repeat_dom_sf"/>
</dbReference>
<dbReference type="Pfam" id="PF00400">
    <property type="entry name" value="WD40"/>
    <property type="match status" value="1"/>
</dbReference>
<accession>A0AAV9UIB9</accession>
<evidence type="ECO:0000259" key="5">
    <source>
        <dbReference type="PROSITE" id="PS50837"/>
    </source>
</evidence>
<dbReference type="Pfam" id="PF24883">
    <property type="entry name" value="NPHP3_N"/>
    <property type="match status" value="1"/>
</dbReference>
<dbReference type="InterPro" id="IPR056884">
    <property type="entry name" value="NPHP3-like_N"/>
</dbReference>
<dbReference type="PROSITE" id="PS50837">
    <property type="entry name" value="NACHT"/>
    <property type="match status" value="1"/>
</dbReference>
<evidence type="ECO:0000256" key="4">
    <source>
        <dbReference type="SAM" id="Phobius"/>
    </source>
</evidence>
<gene>
    <name evidence="6" type="ORF">TWF730_001664</name>
</gene>
<feature type="compositionally biased region" description="Basic and acidic residues" evidence="3">
    <location>
        <begin position="1771"/>
        <end position="1783"/>
    </location>
</feature>
<dbReference type="InterPro" id="IPR015943">
    <property type="entry name" value="WD40/YVTN_repeat-like_dom_sf"/>
</dbReference>
<dbReference type="InterPro" id="IPR027417">
    <property type="entry name" value="P-loop_NTPase"/>
</dbReference>